<proteinExistence type="predicted"/>
<evidence type="ECO:0000313" key="3">
    <source>
        <dbReference type="Proteomes" id="UP000269721"/>
    </source>
</evidence>
<name>A0A4P9WE26_9FUNG</name>
<feature type="compositionally biased region" description="Polar residues" evidence="1">
    <location>
        <begin position="1"/>
        <end position="14"/>
    </location>
</feature>
<evidence type="ECO:0000256" key="1">
    <source>
        <dbReference type="SAM" id="MobiDB-lite"/>
    </source>
</evidence>
<gene>
    <name evidence="2" type="ORF">BDK51DRAFT_37444</name>
</gene>
<feature type="compositionally biased region" description="Pro residues" evidence="1">
    <location>
        <begin position="46"/>
        <end position="60"/>
    </location>
</feature>
<feature type="region of interest" description="Disordered" evidence="1">
    <location>
        <begin position="1"/>
        <end position="97"/>
    </location>
</feature>
<accession>A0A4P9WE26</accession>
<protein>
    <submittedName>
        <fullName evidence="2">Uncharacterized protein</fullName>
    </submittedName>
</protein>
<feature type="compositionally biased region" description="Low complexity" evidence="1">
    <location>
        <begin position="76"/>
        <end position="85"/>
    </location>
</feature>
<dbReference type="Proteomes" id="UP000269721">
    <property type="component" value="Unassembled WGS sequence"/>
</dbReference>
<organism evidence="2 3">
    <name type="scientific">Blyttiomyces helicus</name>
    <dbReference type="NCBI Taxonomy" id="388810"/>
    <lineage>
        <taxon>Eukaryota</taxon>
        <taxon>Fungi</taxon>
        <taxon>Fungi incertae sedis</taxon>
        <taxon>Chytridiomycota</taxon>
        <taxon>Chytridiomycota incertae sedis</taxon>
        <taxon>Chytridiomycetes</taxon>
        <taxon>Chytridiomycetes incertae sedis</taxon>
        <taxon>Blyttiomyces</taxon>
    </lineage>
</organism>
<dbReference type="EMBL" id="KZ995457">
    <property type="protein sequence ID" value="RKO90632.1"/>
    <property type="molecule type" value="Genomic_DNA"/>
</dbReference>
<dbReference type="AlphaFoldDB" id="A0A4P9WE26"/>
<keyword evidence="3" id="KW-1185">Reference proteome</keyword>
<reference evidence="3" key="1">
    <citation type="journal article" date="2018" name="Nat. Microbiol.">
        <title>Leveraging single-cell genomics to expand the fungal tree of life.</title>
        <authorList>
            <person name="Ahrendt S.R."/>
            <person name="Quandt C.A."/>
            <person name="Ciobanu D."/>
            <person name="Clum A."/>
            <person name="Salamov A."/>
            <person name="Andreopoulos B."/>
            <person name="Cheng J.F."/>
            <person name="Woyke T."/>
            <person name="Pelin A."/>
            <person name="Henrissat B."/>
            <person name="Reynolds N.K."/>
            <person name="Benny G.L."/>
            <person name="Smith M.E."/>
            <person name="James T.Y."/>
            <person name="Grigoriev I.V."/>
        </authorList>
    </citation>
    <scope>NUCLEOTIDE SEQUENCE [LARGE SCALE GENOMIC DNA]</scope>
</reference>
<feature type="compositionally biased region" description="Basic residues" evidence="1">
    <location>
        <begin position="19"/>
        <end position="37"/>
    </location>
</feature>
<evidence type="ECO:0000313" key="2">
    <source>
        <dbReference type="EMBL" id="RKO90632.1"/>
    </source>
</evidence>
<sequence>MHVTFSERQTQPSPSHFAPFRKSKPRSPRRMAKKTKRQPIATPKPNAGPLPASQPPPTPVPAKRAREDAGQTPVDSNPSAAPAPASKKRKVDGASRDRLKKVARGVSFSELALFDGNRLVVIGSSSCVPSTQVGPTRPPAHAIYIYLHNRPVKIPPGVEIGSICPSRRQGSPGARSAIVESVRVATANASQARGCEVPHDQRDALHEGKQGVCKALLGEPGAI</sequence>